<proteinExistence type="predicted"/>
<protein>
    <submittedName>
        <fullName evidence="2">Lys-63-specific deubiquitinase BRCC36</fullName>
    </submittedName>
</protein>
<dbReference type="EMBL" id="KK852954">
    <property type="protein sequence ID" value="KDR13286.1"/>
    <property type="molecule type" value="Genomic_DNA"/>
</dbReference>
<dbReference type="InterPro" id="IPR040749">
    <property type="entry name" value="BRCC36_C"/>
</dbReference>
<dbReference type="InParanoid" id="A0A067R5B0"/>
<organism evidence="2 3">
    <name type="scientific">Zootermopsis nevadensis</name>
    <name type="common">Dampwood termite</name>
    <dbReference type="NCBI Taxonomy" id="136037"/>
    <lineage>
        <taxon>Eukaryota</taxon>
        <taxon>Metazoa</taxon>
        <taxon>Ecdysozoa</taxon>
        <taxon>Arthropoda</taxon>
        <taxon>Hexapoda</taxon>
        <taxon>Insecta</taxon>
        <taxon>Pterygota</taxon>
        <taxon>Neoptera</taxon>
        <taxon>Polyneoptera</taxon>
        <taxon>Dictyoptera</taxon>
        <taxon>Blattodea</taxon>
        <taxon>Blattoidea</taxon>
        <taxon>Termitoidae</taxon>
        <taxon>Termopsidae</taxon>
        <taxon>Zootermopsis</taxon>
    </lineage>
</organism>
<dbReference type="STRING" id="136037.A0A067R5B0"/>
<feature type="domain" description="BRCC36 C-terminal helical" evidence="1">
    <location>
        <begin position="23"/>
        <end position="100"/>
    </location>
</feature>
<reference evidence="2 3" key="1">
    <citation type="journal article" date="2014" name="Nat. Commun.">
        <title>Molecular traces of alternative social organization in a termite genome.</title>
        <authorList>
            <person name="Terrapon N."/>
            <person name="Li C."/>
            <person name="Robertson H.M."/>
            <person name="Ji L."/>
            <person name="Meng X."/>
            <person name="Booth W."/>
            <person name="Chen Z."/>
            <person name="Childers C.P."/>
            <person name="Glastad K.M."/>
            <person name="Gokhale K."/>
            <person name="Gowin J."/>
            <person name="Gronenberg W."/>
            <person name="Hermansen R.A."/>
            <person name="Hu H."/>
            <person name="Hunt B.G."/>
            <person name="Huylmans A.K."/>
            <person name="Khalil S.M."/>
            <person name="Mitchell R.D."/>
            <person name="Munoz-Torres M.C."/>
            <person name="Mustard J.A."/>
            <person name="Pan H."/>
            <person name="Reese J.T."/>
            <person name="Scharf M.E."/>
            <person name="Sun F."/>
            <person name="Vogel H."/>
            <person name="Xiao J."/>
            <person name="Yang W."/>
            <person name="Yang Z."/>
            <person name="Yang Z."/>
            <person name="Zhou J."/>
            <person name="Zhu J."/>
            <person name="Brent C.S."/>
            <person name="Elsik C.G."/>
            <person name="Goodisman M.A."/>
            <person name="Liberles D.A."/>
            <person name="Roe R.M."/>
            <person name="Vargo E.L."/>
            <person name="Vilcinskas A."/>
            <person name="Wang J."/>
            <person name="Bornberg-Bauer E."/>
            <person name="Korb J."/>
            <person name="Zhang G."/>
            <person name="Liebig J."/>
        </authorList>
    </citation>
    <scope>NUCLEOTIDE SEQUENCE [LARGE SCALE GENOMIC DNA]</scope>
    <source>
        <tissue evidence="2">Whole organism</tissue>
    </source>
</reference>
<sequence length="107" mass="11963">MEVGLTDHGGNHVKFTFGDDPVSMVELPEILFQEEKDSYDLTTKLKFLSVLAQLNNKAVLTKALCHITEVVSGPLVTALEQRKATNVKKYEELLQEKQKLISLKSCS</sequence>
<gene>
    <name evidence="2" type="ORF">L798_12216</name>
</gene>
<accession>A0A067R5B0</accession>
<dbReference type="AlphaFoldDB" id="A0A067R5B0"/>
<keyword evidence="3" id="KW-1185">Reference proteome</keyword>
<name>A0A067R5B0_ZOONE</name>
<dbReference type="Proteomes" id="UP000027135">
    <property type="component" value="Unassembled WGS sequence"/>
</dbReference>
<dbReference type="Pfam" id="PF18110">
    <property type="entry name" value="BRCC36_C"/>
    <property type="match status" value="1"/>
</dbReference>
<evidence type="ECO:0000313" key="2">
    <source>
        <dbReference type="EMBL" id="KDR13286.1"/>
    </source>
</evidence>
<evidence type="ECO:0000259" key="1">
    <source>
        <dbReference type="Pfam" id="PF18110"/>
    </source>
</evidence>
<evidence type="ECO:0000313" key="3">
    <source>
        <dbReference type="Proteomes" id="UP000027135"/>
    </source>
</evidence>